<sequence>MILLLGFFFINNVVCMPNLKINLCSYKLTQLGKLSRIMEYLRQKVLVRHSFYYLNSMSFCGNLKAAESDSGICVVRWAKFRQLQIKKLAYPPDIDLSSHKSIRPLVDLGLFLALDKHAAPNRQLRNSLEIILDVTKIRFVPFGEWCEKNNKRDGGIAFAAERRICDAPLTKGLKFLFFLFYNSECLLETWSCLNSVKWILKFSDLLILIW</sequence>
<organism evidence="2 3">
    <name type="scientific">Echinococcus granulosus</name>
    <name type="common">Hydatid tapeworm</name>
    <dbReference type="NCBI Taxonomy" id="6210"/>
    <lineage>
        <taxon>Eukaryota</taxon>
        <taxon>Metazoa</taxon>
        <taxon>Spiralia</taxon>
        <taxon>Lophotrochozoa</taxon>
        <taxon>Platyhelminthes</taxon>
        <taxon>Cestoda</taxon>
        <taxon>Eucestoda</taxon>
        <taxon>Cyclophyllidea</taxon>
        <taxon>Taeniidae</taxon>
        <taxon>Echinococcus</taxon>
        <taxon>Echinococcus granulosus group</taxon>
    </lineage>
</organism>
<evidence type="ECO:0000313" key="2">
    <source>
        <dbReference type="EMBL" id="EUB56235.1"/>
    </source>
</evidence>
<accession>W6U534</accession>
<dbReference type="EMBL" id="APAU02000123">
    <property type="protein sequence ID" value="EUB56235.1"/>
    <property type="molecule type" value="Genomic_DNA"/>
</dbReference>
<name>W6U534_ECHGR</name>
<reference evidence="2 3" key="1">
    <citation type="journal article" date="2013" name="Nat. Genet.">
        <title>The genome of the hydatid tapeworm Echinococcus granulosus.</title>
        <authorList>
            <person name="Zheng H."/>
            <person name="Zhang W."/>
            <person name="Zhang L."/>
            <person name="Zhang Z."/>
            <person name="Li J."/>
            <person name="Lu G."/>
            <person name="Zhu Y."/>
            <person name="Wang Y."/>
            <person name="Huang Y."/>
            <person name="Liu J."/>
            <person name="Kang H."/>
            <person name="Chen J."/>
            <person name="Wang L."/>
            <person name="Chen A."/>
            <person name="Yu S."/>
            <person name="Gao Z."/>
            <person name="Jin L."/>
            <person name="Gu W."/>
            <person name="Wang Z."/>
            <person name="Zhao L."/>
            <person name="Shi B."/>
            <person name="Wen H."/>
            <person name="Lin R."/>
            <person name="Jones M.K."/>
            <person name="Brejova B."/>
            <person name="Vinar T."/>
            <person name="Zhao G."/>
            <person name="McManus D.P."/>
            <person name="Chen Z."/>
            <person name="Zhou Y."/>
            <person name="Wang S."/>
        </authorList>
    </citation>
    <scope>NUCLEOTIDE SEQUENCE [LARGE SCALE GENOMIC DNA]</scope>
</reference>
<gene>
    <name evidence="2" type="ORF">EGR_08897</name>
</gene>
<keyword evidence="3" id="KW-1185">Reference proteome</keyword>
<dbReference type="RefSeq" id="XP_024347431.1">
    <property type="nucleotide sequence ID" value="XM_024498146.1"/>
</dbReference>
<comment type="caution">
    <text evidence="2">The sequence shown here is derived from an EMBL/GenBank/DDBJ whole genome shotgun (WGS) entry which is preliminary data.</text>
</comment>
<evidence type="ECO:0000256" key="1">
    <source>
        <dbReference type="SAM" id="SignalP"/>
    </source>
</evidence>
<dbReference type="GeneID" id="36344612"/>
<feature type="chain" id="PRO_5012204111" evidence="1">
    <location>
        <begin position="16"/>
        <end position="210"/>
    </location>
</feature>
<proteinExistence type="predicted"/>
<keyword evidence="1" id="KW-0732">Signal</keyword>
<protein>
    <submittedName>
        <fullName evidence="2">Uncharacterized protein</fullName>
    </submittedName>
</protein>
<dbReference type="KEGG" id="egl:EGR_08897"/>
<evidence type="ECO:0000313" key="3">
    <source>
        <dbReference type="Proteomes" id="UP000019149"/>
    </source>
</evidence>
<dbReference type="Proteomes" id="UP000019149">
    <property type="component" value="Unassembled WGS sequence"/>
</dbReference>
<dbReference type="AlphaFoldDB" id="W6U534"/>
<feature type="signal peptide" evidence="1">
    <location>
        <begin position="1"/>
        <end position="15"/>
    </location>
</feature>
<dbReference type="CTD" id="36344612"/>